<dbReference type="Pfam" id="PF00400">
    <property type="entry name" value="WD40"/>
    <property type="match status" value="5"/>
</dbReference>
<protein>
    <submittedName>
        <fullName evidence="5">Uncharacterized protein</fullName>
    </submittedName>
</protein>
<gene>
    <name evidence="5" type="ORF">IL334_005908</name>
</gene>
<dbReference type="PANTHER" id="PTHR19849">
    <property type="entry name" value="PHOSPHOLIPASE A-2-ACTIVATING PROTEIN"/>
    <property type="match status" value="1"/>
</dbReference>
<evidence type="ECO:0000313" key="6">
    <source>
        <dbReference type="Proteomes" id="UP001329825"/>
    </source>
</evidence>
<dbReference type="SMART" id="SM00320">
    <property type="entry name" value="WD40"/>
    <property type="match status" value="6"/>
</dbReference>
<accession>A0ABZ1D505</accession>
<keyword evidence="1" id="KW-0963">Cytoplasm</keyword>
<keyword evidence="2 4" id="KW-0853">WD repeat</keyword>
<feature type="repeat" description="WD" evidence="4">
    <location>
        <begin position="14"/>
        <end position="45"/>
    </location>
</feature>
<dbReference type="PROSITE" id="PS50082">
    <property type="entry name" value="WD_REPEATS_2"/>
    <property type="match status" value="3"/>
</dbReference>
<evidence type="ECO:0000256" key="4">
    <source>
        <dbReference type="PROSITE-ProRule" id="PRU00221"/>
    </source>
</evidence>
<evidence type="ECO:0000256" key="2">
    <source>
        <dbReference type="ARBA" id="ARBA00022574"/>
    </source>
</evidence>
<dbReference type="PROSITE" id="PS50294">
    <property type="entry name" value="WD_REPEATS_REGION"/>
    <property type="match status" value="1"/>
</dbReference>
<dbReference type="InterPro" id="IPR036322">
    <property type="entry name" value="WD40_repeat_dom_sf"/>
</dbReference>
<feature type="repeat" description="WD" evidence="4">
    <location>
        <begin position="104"/>
        <end position="136"/>
    </location>
</feature>
<proteinExistence type="predicted"/>
<dbReference type="InterPro" id="IPR020472">
    <property type="entry name" value="WD40_PAC1"/>
</dbReference>
<organism evidence="5 6">
    <name type="scientific">Kwoniella shivajii</name>
    <dbReference type="NCBI Taxonomy" id="564305"/>
    <lineage>
        <taxon>Eukaryota</taxon>
        <taxon>Fungi</taxon>
        <taxon>Dikarya</taxon>
        <taxon>Basidiomycota</taxon>
        <taxon>Agaricomycotina</taxon>
        <taxon>Tremellomycetes</taxon>
        <taxon>Tremellales</taxon>
        <taxon>Cryptococcaceae</taxon>
        <taxon>Kwoniella</taxon>
    </lineage>
</organism>
<keyword evidence="6" id="KW-1185">Reference proteome</keyword>
<name>A0ABZ1D505_9TREE</name>
<dbReference type="PRINTS" id="PR00320">
    <property type="entry name" value="GPROTEINBRPT"/>
</dbReference>
<evidence type="ECO:0000313" key="5">
    <source>
        <dbReference type="EMBL" id="WRT68926.1"/>
    </source>
</evidence>
<dbReference type="Proteomes" id="UP001329825">
    <property type="component" value="Chromosome 8"/>
</dbReference>
<sequence>MTETDTYELCCEFEPAHNGDVKSVLAISDNFIASASRDSSVGVWERTGPANFELKALLDGHHAYVNSLAFIPSDDNDCDASGGNSSLILLHSLKTLASETQDCLTGHILNVCTLSYSVKRKKLISGSWDQTARVWSRSQSQWGTDFTLEGHDAAVWGVAVVEEGQHCGCYLTADRTINLWDDKGQLLSRFKGSPEPVRSIVILPGMQQFASACNDNLVRIWDFDGAVVERLIGHTDYVYQVTLGENGVQLVSCGEDHTARFAQQDIRDAYMQRVKEAMPNDDAAAIPLTYQIGSDPRTAAEAFGQEHSLSENYINQIEAFIKAHLDAAKFDDSSL</sequence>
<dbReference type="PANTHER" id="PTHR19849:SF0">
    <property type="entry name" value="PHOSPHOLIPASE A-2-ACTIVATING PROTEIN"/>
    <property type="match status" value="1"/>
</dbReference>
<dbReference type="InterPro" id="IPR001680">
    <property type="entry name" value="WD40_rpt"/>
</dbReference>
<feature type="repeat" description="WD" evidence="4">
    <location>
        <begin position="190"/>
        <end position="224"/>
    </location>
</feature>
<evidence type="ECO:0000256" key="1">
    <source>
        <dbReference type="ARBA" id="ARBA00022490"/>
    </source>
</evidence>
<dbReference type="InterPro" id="IPR015943">
    <property type="entry name" value="WD40/YVTN_repeat-like_dom_sf"/>
</dbReference>
<dbReference type="EMBL" id="CP141888">
    <property type="protein sequence ID" value="WRT68926.1"/>
    <property type="molecule type" value="Genomic_DNA"/>
</dbReference>
<evidence type="ECO:0000256" key="3">
    <source>
        <dbReference type="ARBA" id="ARBA00022737"/>
    </source>
</evidence>
<dbReference type="RefSeq" id="XP_062793665.1">
    <property type="nucleotide sequence ID" value="XM_062937614.1"/>
</dbReference>
<reference evidence="5 6" key="1">
    <citation type="submission" date="2024-01" db="EMBL/GenBank/DDBJ databases">
        <title>Comparative genomics of Cryptococcus and Kwoniella reveals pathogenesis evolution and contrasting modes of karyotype evolution via chromosome fusion or intercentromeric recombination.</title>
        <authorList>
            <person name="Coelho M.A."/>
            <person name="David-Palma M."/>
            <person name="Shea T."/>
            <person name="Bowers K."/>
            <person name="McGinley-Smith S."/>
            <person name="Mohammad A.W."/>
            <person name="Gnirke A."/>
            <person name="Yurkov A.M."/>
            <person name="Nowrousian M."/>
            <person name="Sun S."/>
            <person name="Cuomo C.A."/>
            <person name="Heitman J."/>
        </authorList>
    </citation>
    <scope>NUCLEOTIDE SEQUENCE [LARGE SCALE GENOMIC DNA]</scope>
    <source>
        <strain evidence="5">CBS 11374</strain>
    </source>
</reference>
<dbReference type="GeneID" id="87958038"/>
<keyword evidence="3" id="KW-0677">Repeat</keyword>
<dbReference type="Gene3D" id="2.130.10.10">
    <property type="entry name" value="YVTN repeat-like/Quinoprotein amine dehydrogenase"/>
    <property type="match status" value="1"/>
</dbReference>
<dbReference type="SUPFAM" id="SSF50978">
    <property type="entry name" value="WD40 repeat-like"/>
    <property type="match status" value="1"/>
</dbReference>